<evidence type="ECO:0000256" key="5">
    <source>
        <dbReference type="SAM" id="Phobius"/>
    </source>
</evidence>
<dbReference type="InterPro" id="IPR051533">
    <property type="entry name" value="WaaL-like"/>
</dbReference>
<evidence type="ECO:0000313" key="9">
    <source>
        <dbReference type="Proteomes" id="UP000443070"/>
    </source>
</evidence>
<reference evidence="9 10" key="1">
    <citation type="journal article" date="2019" name="Nat. Med.">
        <title>A library of human gut bacterial isolates paired with longitudinal multiomics data enables mechanistic microbiome research.</title>
        <authorList>
            <person name="Poyet M."/>
            <person name="Groussin M."/>
            <person name="Gibbons S.M."/>
            <person name="Avila-Pacheco J."/>
            <person name="Jiang X."/>
            <person name="Kearney S.M."/>
            <person name="Perrotta A.R."/>
            <person name="Berdy B."/>
            <person name="Zhao S."/>
            <person name="Lieberman T.D."/>
            <person name="Swanson P.K."/>
            <person name="Smith M."/>
            <person name="Roesemann S."/>
            <person name="Alexander J.E."/>
            <person name="Rich S.A."/>
            <person name="Livny J."/>
            <person name="Vlamakis H."/>
            <person name="Clish C."/>
            <person name="Bullock K."/>
            <person name="Deik A."/>
            <person name="Scott J."/>
            <person name="Pierce K.A."/>
            <person name="Xavier R.J."/>
            <person name="Alm E.J."/>
        </authorList>
    </citation>
    <scope>NUCLEOTIDE SEQUENCE [LARGE SCALE GENOMIC DNA]</scope>
    <source>
        <strain evidence="7 10">BIOML-A13</strain>
        <strain evidence="8 9">BIOML-A3</strain>
    </source>
</reference>
<feature type="transmembrane region" description="Helical" evidence="5">
    <location>
        <begin position="84"/>
        <end position="101"/>
    </location>
</feature>
<sequence length="402" mass="46175">MTKRELIVNIFLFLYIMSINTLMLFRVMNILIICLFFYEYFVVNKLAISQVIKRIYYLPTIIFMFLVTLTVVLNGCNPEDISSLRRLIECFVIGGMLCFLLSDKKRIIVFGSANIIALLIIAIQYIYASMINMGRVPGLIGGPNLVSVQILMLMPICLVARRYFTNFKYLSILNLGVFLLSGVALLMTESRGSWLGLGLALIIAFLVNGRPYLLTVKRYSIIIMCALIIIIGNSNYIISRINHTVNYTENYTVERIYIWQSSLNMFKDNVWSGIGIGGERFRELYDNQYMLSAAKEKHIPHPHNLLLFYLSETGILGFVGFFIFFMCPFLYFIKNMLGEEAFSVIAKYAFFFLLSFVISQMVDSAFAFTKILRIYLAVLVFFISAFALYKRDYVSVEADKNV</sequence>
<evidence type="ECO:0000313" key="7">
    <source>
        <dbReference type="EMBL" id="MTT75529.1"/>
    </source>
</evidence>
<evidence type="ECO:0000313" key="8">
    <source>
        <dbReference type="EMBL" id="MTU03591.1"/>
    </source>
</evidence>
<feature type="transmembrane region" description="Helical" evidence="5">
    <location>
        <begin position="345"/>
        <end position="366"/>
    </location>
</feature>
<keyword evidence="2 5" id="KW-0812">Transmembrane</keyword>
<feature type="transmembrane region" description="Helical" evidence="5">
    <location>
        <begin position="372"/>
        <end position="389"/>
    </location>
</feature>
<feature type="transmembrane region" description="Helical" evidence="5">
    <location>
        <begin position="192"/>
        <end position="209"/>
    </location>
</feature>
<feature type="transmembrane region" description="Helical" evidence="5">
    <location>
        <begin position="167"/>
        <end position="186"/>
    </location>
</feature>
<proteinExistence type="predicted"/>
<evidence type="ECO:0000259" key="6">
    <source>
        <dbReference type="Pfam" id="PF04932"/>
    </source>
</evidence>
<evidence type="ECO:0000256" key="2">
    <source>
        <dbReference type="ARBA" id="ARBA00022692"/>
    </source>
</evidence>
<feature type="transmembrane region" description="Helical" evidence="5">
    <location>
        <begin position="221"/>
        <end position="238"/>
    </location>
</feature>
<feature type="transmembrane region" description="Helical" evidence="5">
    <location>
        <begin position="12"/>
        <end position="43"/>
    </location>
</feature>
<keyword evidence="4 5" id="KW-0472">Membrane</keyword>
<keyword evidence="9" id="KW-1185">Reference proteome</keyword>
<feature type="domain" description="O-antigen ligase-related" evidence="6">
    <location>
        <begin position="177"/>
        <end position="322"/>
    </location>
</feature>
<dbReference type="AlphaFoldDB" id="A0A7X3BV97"/>
<protein>
    <recommendedName>
        <fullName evidence="6">O-antigen ligase-related domain-containing protein</fullName>
    </recommendedName>
</protein>
<dbReference type="OrthoDB" id="9806320at2"/>
<comment type="subcellular location">
    <subcellularLocation>
        <location evidence="1">Membrane</location>
        <topology evidence="1">Multi-pass membrane protein</topology>
    </subcellularLocation>
</comment>
<comment type="caution">
    <text evidence="7">The sequence shown here is derived from an EMBL/GenBank/DDBJ whole genome shotgun (WGS) entry which is preliminary data.</text>
</comment>
<organism evidence="7 10">
    <name type="scientific">Phascolarctobacterium faecium</name>
    <dbReference type="NCBI Taxonomy" id="33025"/>
    <lineage>
        <taxon>Bacteria</taxon>
        <taxon>Bacillati</taxon>
        <taxon>Bacillota</taxon>
        <taxon>Negativicutes</taxon>
        <taxon>Acidaminococcales</taxon>
        <taxon>Acidaminococcaceae</taxon>
        <taxon>Phascolarctobacterium</taxon>
    </lineage>
</organism>
<evidence type="ECO:0000256" key="3">
    <source>
        <dbReference type="ARBA" id="ARBA00022989"/>
    </source>
</evidence>
<dbReference type="InterPro" id="IPR007016">
    <property type="entry name" value="O-antigen_ligase-rel_domated"/>
</dbReference>
<feature type="transmembrane region" description="Helical" evidence="5">
    <location>
        <begin position="314"/>
        <end position="333"/>
    </location>
</feature>
<feature type="transmembrane region" description="Helical" evidence="5">
    <location>
        <begin position="55"/>
        <end position="72"/>
    </location>
</feature>
<feature type="transmembrane region" description="Helical" evidence="5">
    <location>
        <begin position="139"/>
        <end position="160"/>
    </location>
</feature>
<dbReference type="EMBL" id="WNBM01000002">
    <property type="protein sequence ID" value="MTT75529.1"/>
    <property type="molecule type" value="Genomic_DNA"/>
</dbReference>
<evidence type="ECO:0000256" key="1">
    <source>
        <dbReference type="ARBA" id="ARBA00004141"/>
    </source>
</evidence>
<accession>A0A7X3BV97</accession>
<dbReference type="Pfam" id="PF04932">
    <property type="entry name" value="Wzy_C"/>
    <property type="match status" value="1"/>
</dbReference>
<dbReference type="RefSeq" id="WP_149877352.1">
    <property type="nucleotide sequence ID" value="NZ_DBFOBR010000023.1"/>
</dbReference>
<evidence type="ECO:0000256" key="4">
    <source>
        <dbReference type="ARBA" id="ARBA00023136"/>
    </source>
</evidence>
<dbReference type="PANTHER" id="PTHR37422">
    <property type="entry name" value="TEICHURONIC ACID BIOSYNTHESIS PROTEIN TUAE"/>
    <property type="match status" value="1"/>
</dbReference>
<gene>
    <name evidence="7" type="ORF">GMD11_04475</name>
    <name evidence="8" type="ORF">GMD18_04120</name>
</gene>
<dbReference type="Proteomes" id="UP000443070">
    <property type="component" value="Unassembled WGS sequence"/>
</dbReference>
<dbReference type="EMBL" id="WNBW01000002">
    <property type="protein sequence ID" value="MTU03591.1"/>
    <property type="molecule type" value="Genomic_DNA"/>
</dbReference>
<feature type="transmembrane region" description="Helical" evidence="5">
    <location>
        <begin position="108"/>
        <end position="127"/>
    </location>
</feature>
<dbReference type="PANTHER" id="PTHR37422:SF13">
    <property type="entry name" value="LIPOPOLYSACCHARIDE BIOSYNTHESIS PROTEIN PA4999-RELATED"/>
    <property type="match status" value="1"/>
</dbReference>
<evidence type="ECO:0000313" key="10">
    <source>
        <dbReference type="Proteomes" id="UP000484547"/>
    </source>
</evidence>
<dbReference type="Proteomes" id="UP000484547">
    <property type="component" value="Unassembled WGS sequence"/>
</dbReference>
<keyword evidence="3 5" id="KW-1133">Transmembrane helix</keyword>
<dbReference type="GO" id="GO:0016020">
    <property type="term" value="C:membrane"/>
    <property type="evidence" value="ECO:0007669"/>
    <property type="project" value="UniProtKB-SubCell"/>
</dbReference>
<name>A0A7X3BV97_9FIRM</name>